<dbReference type="Proteomes" id="UP001170310">
    <property type="component" value="Unassembled WGS sequence"/>
</dbReference>
<comment type="caution">
    <text evidence="2">The sequence shown here is derived from an EMBL/GenBank/DDBJ whole genome shotgun (WGS) entry which is preliminary data.</text>
</comment>
<evidence type="ECO:0000313" key="2">
    <source>
        <dbReference type="EMBL" id="MDO6575399.1"/>
    </source>
</evidence>
<gene>
    <name evidence="2" type="ORF">Q4528_14880</name>
</gene>
<dbReference type="AlphaFoldDB" id="A0AAW7YVT5"/>
<evidence type="ECO:0008006" key="4">
    <source>
        <dbReference type="Google" id="ProtNLM"/>
    </source>
</evidence>
<accession>A0AAW7YVT5</accession>
<proteinExistence type="predicted"/>
<protein>
    <recommendedName>
        <fullName evidence="4">Phage tail tape measure protein</fullName>
    </recommendedName>
</protein>
<keyword evidence="3" id="KW-1185">Reference proteome</keyword>
<reference evidence="2" key="1">
    <citation type="submission" date="2023-07" db="EMBL/GenBank/DDBJ databases">
        <title>Genome content predicts the carbon catabolic preferences of heterotrophic bacteria.</title>
        <authorList>
            <person name="Gralka M."/>
        </authorList>
    </citation>
    <scope>NUCLEOTIDE SEQUENCE</scope>
    <source>
        <strain evidence="2">E2R20</strain>
    </source>
</reference>
<organism evidence="2 3">
    <name type="scientific">Staphylococcus pasteuri_A</name>
    <dbReference type="NCBI Taxonomy" id="3062664"/>
    <lineage>
        <taxon>Bacteria</taxon>
        <taxon>Bacillati</taxon>
        <taxon>Bacillota</taxon>
        <taxon>Bacilli</taxon>
        <taxon>Bacillales</taxon>
        <taxon>Staphylococcaceae</taxon>
        <taxon>Staphylococcus</taxon>
    </lineage>
</organism>
<evidence type="ECO:0000313" key="3">
    <source>
        <dbReference type="Proteomes" id="UP001170310"/>
    </source>
</evidence>
<dbReference type="EMBL" id="JAUOQO010000616">
    <property type="protein sequence ID" value="MDO6575399.1"/>
    <property type="molecule type" value="Genomic_DNA"/>
</dbReference>
<evidence type="ECO:0000256" key="1">
    <source>
        <dbReference type="SAM" id="MobiDB-lite"/>
    </source>
</evidence>
<sequence length="73" mass="7692">MATQARNARESIRRQFSSSANDVAPLSQGVASLTSRIIALGATYLGINALKNAIGGIINTGAKFEQLETQINT</sequence>
<feature type="region of interest" description="Disordered" evidence="1">
    <location>
        <begin position="1"/>
        <end position="21"/>
    </location>
</feature>
<name>A0AAW7YVT5_9STAP</name>
<dbReference type="RefSeq" id="WP_303522461.1">
    <property type="nucleotide sequence ID" value="NZ_JAUOQO010000616.1"/>
</dbReference>
<feature type="non-terminal residue" evidence="2">
    <location>
        <position position="73"/>
    </location>
</feature>